<keyword evidence="2" id="KW-1185">Reference proteome</keyword>
<name>A0A0H2RFT2_9AGAM</name>
<protein>
    <submittedName>
        <fullName evidence="1">Uncharacterized protein</fullName>
    </submittedName>
</protein>
<gene>
    <name evidence="1" type="ORF">SCHPADRAFT_948318</name>
</gene>
<proteinExistence type="predicted"/>
<organism evidence="1 2">
    <name type="scientific">Schizopora paradoxa</name>
    <dbReference type="NCBI Taxonomy" id="27342"/>
    <lineage>
        <taxon>Eukaryota</taxon>
        <taxon>Fungi</taxon>
        <taxon>Dikarya</taxon>
        <taxon>Basidiomycota</taxon>
        <taxon>Agaricomycotina</taxon>
        <taxon>Agaricomycetes</taxon>
        <taxon>Hymenochaetales</taxon>
        <taxon>Schizoporaceae</taxon>
        <taxon>Schizopora</taxon>
    </lineage>
</organism>
<accession>A0A0H2RFT2</accession>
<dbReference type="InParanoid" id="A0A0H2RFT2"/>
<reference evidence="1 2" key="1">
    <citation type="submission" date="2015-04" db="EMBL/GenBank/DDBJ databases">
        <title>Complete genome sequence of Schizopora paradoxa KUC8140, a cosmopolitan wood degrader in East Asia.</title>
        <authorList>
            <consortium name="DOE Joint Genome Institute"/>
            <person name="Min B."/>
            <person name="Park H."/>
            <person name="Jang Y."/>
            <person name="Kim J.-J."/>
            <person name="Kim K.H."/>
            <person name="Pangilinan J."/>
            <person name="Lipzen A."/>
            <person name="Riley R."/>
            <person name="Grigoriev I.V."/>
            <person name="Spatafora J.W."/>
            <person name="Choi I.-G."/>
        </authorList>
    </citation>
    <scope>NUCLEOTIDE SEQUENCE [LARGE SCALE GENOMIC DNA]</scope>
    <source>
        <strain evidence="1 2">KUC8140</strain>
    </source>
</reference>
<sequence length="419" mass="46734">MLARVAFWGTRSGTRLPGADSASSLCVYSSCFGVLDSEALDTGPSLSLTCKTLNGIVQPLLAETVVLRGGSRIARFRKRVVQAKGVEGHNVRELCVVYAEPTGESWRCSRLGEVYSDLRCIVKCCVELDTLNMCSFMKVMSDETRSHFRDECSRFWDDVPTTVRTIGIGSTQLFPFASPSDPLLSKFLESHTELEHWCVERVTEDVSRSTFELALQASKTIEFGVIVSSGACSKASLRTAESVHVHAQSKETFWRIRMPQAKDVRVFYPPSRREIEWMLQHTPVLQTLRHGLDIRSQPTSLWAIGSRSTSLQQLTVSLDPQTVEGLELTHPLDESDLPAWAVQDSTSSVLHETVHTRRLHLKTMFDALGSKENYPKLKKVRVCCSFPYAKHRDFVKAQVALLLGGPLAAASIELEVVSW</sequence>
<dbReference type="Proteomes" id="UP000053477">
    <property type="component" value="Unassembled WGS sequence"/>
</dbReference>
<evidence type="ECO:0000313" key="2">
    <source>
        <dbReference type="Proteomes" id="UP000053477"/>
    </source>
</evidence>
<evidence type="ECO:0000313" key="1">
    <source>
        <dbReference type="EMBL" id="KLO03796.1"/>
    </source>
</evidence>
<dbReference type="AlphaFoldDB" id="A0A0H2RFT2"/>
<dbReference type="EMBL" id="KQ087017">
    <property type="protein sequence ID" value="KLO03796.1"/>
    <property type="molecule type" value="Genomic_DNA"/>
</dbReference>